<dbReference type="GO" id="GO:0022857">
    <property type="term" value="F:transmembrane transporter activity"/>
    <property type="evidence" value="ECO:0007669"/>
    <property type="project" value="InterPro"/>
</dbReference>
<reference evidence="9 10" key="1">
    <citation type="journal article" date="2014" name="Genome Announc.">
        <title>Draft Genome Sequence of Paenibacillus pini JCM 16418T, Isolated from the Rhizosphere of Pine Tree.</title>
        <authorList>
            <person name="Yuki M."/>
            <person name="Oshima K."/>
            <person name="Suda W."/>
            <person name="Oshida Y."/>
            <person name="Kitamura K."/>
            <person name="Iida Y."/>
            <person name="Hattori M."/>
            <person name="Ohkuma M."/>
        </authorList>
    </citation>
    <scope>NUCLEOTIDE SEQUENCE [LARGE SCALE GENOMIC DNA]</scope>
    <source>
        <strain evidence="9 10">JCM 16418</strain>
    </source>
</reference>
<keyword evidence="6 7" id="KW-0472">Membrane</keyword>
<evidence type="ECO:0000313" key="10">
    <source>
        <dbReference type="Proteomes" id="UP000019364"/>
    </source>
</evidence>
<keyword evidence="10" id="KW-1185">Reference proteome</keyword>
<dbReference type="PROSITE" id="PS50850">
    <property type="entry name" value="MFS"/>
    <property type="match status" value="1"/>
</dbReference>
<dbReference type="Pfam" id="PF07690">
    <property type="entry name" value="MFS_1"/>
    <property type="match status" value="1"/>
</dbReference>
<dbReference type="InterPro" id="IPR011701">
    <property type="entry name" value="MFS"/>
</dbReference>
<dbReference type="AlphaFoldDB" id="W7YYB3"/>
<feature type="transmembrane region" description="Helical" evidence="7">
    <location>
        <begin position="203"/>
        <end position="225"/>
    </location>
</feature>
<evidence type="ECO:0000256" key="6">
    <source>
        <dbReference type="ARBA" id="ARBA00023136"/>
    </source>
</evidence>
<dbReference type="InterPro" id="IPR036259">
    <property type="entry name" value="MFS_trans_sf"/>
</dbReference>
<dbReference type="EMBL" id="BAVZ01000013">
    <property type="protein sequence ID" value="GAF09606.1"/>
    <property type="molecule type" value="Genomic_DNA"/>
</dbReference>
<evidence type="ECO:0000259" key="8">
    <source>
        <dbReference type="PROSITE" id="PS50850"/>
    </source>
</evidence>
<evidence type="ECO:0000256" key="1">
    <source>
        <dbReference type="ARBA" id="ARBA00004651"/>
    </source>
</evidence>
<feature type="transmembrane region" description="Helical" evidence="7">
    <location>
        <begin position="365"/>
        <end position="387"/>
    </location>
</feature>
<dbReference type="InterPro" id="IPR020846">
    <property type="entry name" value="MFS_dom"/>
</dbReference>
<dbReference type="Proteomes" id="UP000019364">
    <property type="component" value="Unassembled WGS sequence"/>
</dbReference>
<name>W7YYB3_9BACL</name>
<feature type="transmembrane region" description="Helical" evidence="7">
    <location>
        <begin position="29"/>
        <end position="47"/>
    </location>
</feature>
<sequence length="413" mass="43670">MVSNLGDWLHVLALLTLVGLKWHATPWEITTITLCMALPILIGGPFAGYLSDRMNRKNLMIISDLTRVVIVSGLLFSDHLWQVYVILLLKGLMDTLFSPAKSGKIKEVVPTADMGKAVAISSGIEQITKIAGPAVGGLLVALIGIKGCFIVDAASFLLSAILLIGVPKYSILPKLEEVQGAHVETDSPGKESFWKEMGAGIALLSRMPLLGAGLIMLVILMLILTVADSQTITLFREIPGMNEQFLGYCMAASGAGMLISAVISGKLGGKMLTKMGIGASFMGLVYVLAAVSVTVGFQGVTLYMVLISAFFAAGFGAGITAIPYQTMLQERTPVHLTGRVFGAVNSFSSSAVIIGPLFGGILVTAYGPITAFEISGGIMIIFALILLATKHYIERADEHSLSGISLETNSNMS</sequence>
<evidence type="ECO:0000256" key="2">
    <source>
        <dbReference type="ARBA" id="ARBA00022448"/>
    </source>
</evidence>
<keyword evidence="2" id="KW-0813">Transport</keyword>
<evidence type="ECO:0000256" key="7">
    <source>
        <dbReference type="SAM" id="Phobius"/>
    </source>
</evidence>
<evidence type="ECO:0000256" key="4">
    <source>
        <dbReference type="ARBA" id="ARBA00022692"/>
    </source>
</evidence>
<feature type="domain" description="Major facilitator superfamily (MFS) profile" evidence="8">
    <location>
        <begin position="1"/>
        <end position="394"/>
    </location>
</feature>
<gene>
    <name evidence="9" type="ORF">JCM16418_3754</name>
</gene>
<dbReference type="STRING" id="1236976.JCM16418_3754"/>
<proteinExistence type="predicted"/>
<evidence type="ECO:0000256" key="3">
    <source>
        <dbReference type="ARBA" id="ARBA00022475"/>
    </source>
</evidence>
<dbReference type="eggNOG" id="COG2814">
    <property type="taxonomic scope" value="Bacteria"/>
</dbReference>
<keyword evidence="4 7" id="KW-0812">Transmembrane</keyword>
<protein>
    <submittedName>
        <fullName evidence="9">Major facilitator superfamily MFS_1</fullName>
    </submittedName>
</protein>
<evidence type="ECO:0000313" key="9">
    <source>
        <dbReference type="EMBL" id="GAF09606.1"/>
    </source>
</evidence>
<comment type="subcellular location">
    <subcellularLocation>
        <location evidence="1">Cell membrane</location>
        <topology evidence="1">Multi-pass membrane protein</topology>
    </subcellularLocation>
</comment>
<keyword evidence="3" id="KW-1003">Cell membrane</keyword>
<organism evidence="9 10">
    <name type="scientific">Paenibacillus pini JCM 16418</name>
    <dbReference type="NCBI Taxonomy" id="1236976"/>
    <lineage>
        <taxon>Bacteria</taxon>
        <taxon>Bacillati</taxon>
        <taxon>Bacillota</taxon>
        <taxon>Bacilli</taxon>
        <taxon>Bacillales</taxon>
        <taxon>Paenibacillaceae</taxon>
        <taxon>Paenibacillus</taxon>
    </lineage>
</organism>
<feature type="transmembrane region" description="Helical" evidence="7">
    <location>
        <begin position="336"/>
        <end position="359"/>
    </location>
</feature>
<dbReference type="PANTHER" id="PTHR43266:SF2">
    <property type="entry name" value="MAJOR FACILITATOR SUPERFAMILY (MFS) PROFILE DOMAIN-CONTAINING PROTEIN"/>
    <property type="match status" value="1"/>
</dbReference>
<dbReference type="SUPFAM" id="SSF103473">
    <property type="entry name" value="MFS general substrate transporter"/>
    <property type="match status" value="1"/>
</dbReference>
<comment type="caution">
    <text evidence="9">The sequence shown here is derived from an EMBL/GenBank/DDBJ whole genome shotgun (WGS) entry which is preliminary data.</text>
</comment>
<dbReference type="GO" id="GO:0005886">
    <property type="term" value="C:plasma membrane"/>
    <property type="evidence" value="ECO:0007669"/>
    <property type="project" value="UniProtKB-SubCell"/>
</dbReference>
<evidence type="ECO:0000256" key="5">
    <source>
        <dbReference type="ARBA" id="ARBA00022989"/>
    </source>
</evidence>
<dbReference type="Gene3D" id="1.20.1250.20">
    <property type="entry name" value="MFS general substrate transporter like domains"/>
    <property type="match status" value="1"/>
</dbReference>
<feature type="transmembrane region" description="Helical" evidence="7">
    <location>
        <begin position="303"/>
        <end position="324"/>
    </location>
</feature>
<dbReference type="PANTHER" id="PTHR43266">
    <property type="entry name" value="MACROLIDE-EFFLUX PROTEIN"/>
    <property type="match status" value="1"/>
</dbReference>
<keyword evidence="5 7" id="KW-1133">Transmembrane helix</keyword>
<feature type="transmembrane region" description="Helical" evidence="7">
    <location>
        <begin position="245"/>
        <end position="263"/>
    </location>
</feature>
<feature type="transmembrane region" description="Helical" evidence="7">
    <location>
        <begin position="275"/>
        <end position="297"/>
    </location>
</feature>
<dbReference type="CDD" id="cd06173">
    <property type="entry name" value="MFS_MefA_like"/>
    <property type="match status" value="1"/>
</dbReference>
<accession>W7YYB3</accession>